<name>S9S7S6_9RHOB</name>
<accession>S9S7S6</accession>
<proteinExistence type="predicted"/>
<keyword evidence="3" id="KW-1185">Reference proteome</keyword>
<dbReference type="HOGENOM" id="CLU_426929_0_0_5"/>
<comment type="caution">
    <text evidence="2">The sequence shown here is derived from an EMBL/GenBank/DDBJ whole genome shotgun (WGS) entry which is preliminary data.</text>
</comment>
<evidence type="ECO:0000256" key="1">
    <source>
        <dbReference type="SAM" id="MobiDB-lite"/>
    </source>
</evidence>
<feature type="region of interest" description="Disordered" evidence="1">
    <location>
        <begin position="594"/>
        <end position="641"/>
    </location>
</feature>
<evidence type="ECO:0000313" key="3">
    <source>
        <dbReference type="Proteomes" id="UP000015347"/>
    </source>
</evidence>
<dbReference type="EMBL" id="APVH01000024">
    <property type="protein sequence ID" value="EPX82294.1"/>
    <property type="molecule type" value="Genomic_DNA"/>
</dbReference>
<feature type="region of interest" description="Disordered" evidence="1">
    <location>
        <begin position="1"/>
        <end position="30"/>
    </location>
</feature>
<sequence>MQAAPAARGSRLPGKEEPDAGRLAAGGEEDLPLGVEVQRVVAGGLDLRPERVQRLGQLGGFRRDHRGTPAEMTVAGGAAAQFDGEVAHLGARELGRDAPHVVDGPGEIPGRGGGEEEEFAVLRGVETGTRQGDGDRGVRPARRLGQGDMRVDAAEAHGADPGAALLPGGVPVLGPLAGAEVVGMVREKRVRVVAGGGRRQNGVAQDLRGAQQAREARGGLGVADVGLDRADDRRAQGRAGLGAFADEGGQLGRVADAGAGAVALEVADRVDAVARAPVGPREGHALAVDLGAREPAPPVRGDAPTGDDGLDVLALLEGVLEPHQRDEAAALAGPEALGPFVVDAHLGPGERGGAREADQLEWVEAEVHAPRKHHVCIAHDQRSAGVGDRQQRGGTGAVDGKAAALEVEVVADAPGDGVGQTASEHVLVRAGEGRLVARLERGEMRGQLGLGHVGAVLAQLLRDDAADVGPAQAHERGAGELAGEGVAHDHAHRIVRDRRAGLAEADGLDAVLRDGQGQPVGEVRDLVAGLRNPEPVAVEGKAVEHRRLVGIGPVGGAALGVEVVRRQTPRRHPAEGAALRERVLEEGIDGVGLGIPAGHADDGDRAGSGHGGTPRRSGRVGWAGPLRVRPGAPGGRGVRTA</sequence>
<reference evidence="3" key="1">
    <citation type="journal article" date="2014" name="Stand. Genomic Sci.">
        <title>Genome sequence of the exopolysaccharide-producing Salipiger mucosus type strain (DSM 16094(T)), a moderately halophilic member of the Roseobacter clade.</title>
        <authorList>
            <person name="Riedel T."/>
            <person name="Spring S."/>
            <person name="Fiebig A."/>
            <person name="Petersen J."/>
            <person name="Kyrpides N.C."/>
            <person name="Goker M."/>
            <person name="Klenk H.P."/>
        </authorList>
    </citation>
    <scope>NUCLEOTIDE SEQUENCE [LARGE SCALE GENOMIC DNA]</scope>
    <source>
        <strain evidence="3">DSM 16094</strain>
    </source>
</reference>
<dbReference type="AlphaFoldDB" id="S9S7S6"/>
<gene>
    <name evidence="2" type="ORF">Salmuc_03082</name>
</gene>
<evidence type="ECO:0000313" key="2">
    <source>
        <dbReference type="EMBL" id="EPX82294.1"/>
    </source>
</evidence>
<dbReference type="Proteomes" id="UP000015347">
    <property type="component" value="Unassembled WGS sequence"/>
</dbReference>
<organism evidence="2 3">
    <name type="scientific">Salipiger mucosus DSM 16094</name>
    <dbReference type="NCBI Taxonomy" id="1123237"/>
    <lineage>
        <taxon>Bacteria</taxon>
        <taxon>Pseudomonadati</taxon>
        <taxon>Pseudomonadota</taxon>
        <taxon>Alphaproteobacteria</taxon>
        <taxon>Rhodobacterales</taxon>
        <taxon>Roseobacteraceae</taxon>
        <taxon>Salipiger</taxon>
    </lineage>
</organism>
<protein>
    <submittedName>
        <fullName evidence="2">Uncharacterized protein</fullName>
    </submittedName>
</protein>
<dbReference type="AntiFam" id="ANF00248">
    <property type="entry name" value="Shadow ORF (opposite ppsD)"/>
</dbReference>
<feature type="compositionally biased region" description="Gly residues" evidence="1">
    <location>
        <begin position="632"/>
        <end position="641"/>
    </location>
</feature>